<dbReference type="EMBL" id="QYAC01000006">
    <property type="protein sequence ID" value="MBL3680116.1"/>
    <property type="molecule type" value="Genomic_DNA"/>
</dbReference>
<evidence type="ECO:0000313" key="1">
    <source>
        <dbReference type="EMBL" id="MBL3680116.1"/>
    </source>
</evidence>
<name>A0ABS1SJT7_9MICO</name>
<accession>A0ABS1SJT7</accession>
<dbReference type="Proteomes" id="UP001645859">
    <property type="component" value="Unassembled WGS sequence"/>
</dbReference>
<organism evidence="1 2">
    <name type="scientific">Leucobacter chromiireducens subsp. solipictus</name>
    <dbReference type="NCBI Taxonomy" id="398235"/>
    <lineage>
        <taxon>Bacteria</taxon>
        <taxon>Bacillati</taxon>
        <taxon>Actinomycetota</taxon>
        <taxon>Actinomycetes</taxon>
        <taxon>Micrococcales</taxon>
        <taxon>Microbacteriaceae</taxon>
        <taxon>Leucobacter</taxon>
    </lineage>
</organism>
<keyword evidence="2" id="KW-1185">Reference proteome</keyword>
<comment type="caution">
    <text evidence="1">The sequence shown here is derived from an EMBL/GenBank/DDBJ whole genome shotgun (WGS) entry which is preliminary data.</text>
</comment>
<evidence type="ECO:0000313" key="2">
    <source>
        <dbReference type="Proteomes" id="UP001645859"/>
    </source>
</evidence>
<protein>
    <submittedName>
        <fullName evidence="1">Superoxide dismutase</fullName>
    </submittedName>
</protein>
<proteinExistence type="predicted"/>
<gene>
    <name evidence="1" type="ORF">D3230_12585</name>
</gene>
<dbReference type="RefSeq" id="WP_202345381.1">
    <property type="nucleotide sequence ID" value="NZ_BAAAPI010000004.1"/>
</dbReference>
<reference evidence="1 2" key="1">
    <citation type="submission" date="2018-09" db="EMBL/GenBank/DDBJ databases">
        <title>Comparative genomics of Leucobacter spp.</title>
        <authorList>
            <person name="Reis A.C."/>
            <person name="Kolvenbach B.A."/>
            <person name="Corvini P.F.X."/>
            <person name="Nunes O.C."/>
        </authorList>
    </citation>
    <scope>NUCLEOTIDE SEQUENCE [LARGE SCALE GENOMIC DNA]</scope>
    <source>
        <strain evidence="1 2">TAN 31504</strain>
    </source>
</reference>
<dbReference type="PROSITE" id="PS51257">
    <property type="entry name" value="PROKAR_LIPOPROTEIN"/>
    <property type="match status" value="1"/>
</dbReference>
<sequence>MTHSRCPFRTLWLGLGLITTAGSLTGCGLLDPGAFPADGPERTASPTAGNVTREEFGDAGPLEVDSSDVACELNNDGDPVLGITTPDGTGYALDQLAERTLPRLEVIAVGSVGPLRSQAFAACDEE</sequence>